<dbReference type="Proteomes" id="UP000054815">
    <property type="component" value="Unassembled WGS sequence"/>
</dbReference>
<accession>A0A0V0WAR0</accession>
<proteinExistence type="predicted"/>
<feature type="non-terminal residue" evidence="1">
    <location>
        <position position="1"/>
    </location>
</feature>
<protein>
    <recommendedName>
        <fullName evidence="3">Reverse transcriptase/retrotransposon-derived protein RNase H-like domain-containing protein</fullName>
    </recommendedName>
</protein>
<name>A0A0V0WAR0_TRIPS</name>
<sequence>LGIDWDDCLPADIDVMWRRGKEELDQLPTIRVPRALLSAPREQLQRVELHVFGDASETAYGAVAYLLSTAQGGGAEVKFVAAKSRVAPVKKLTLPRLELMAALLA</sequence>
<dbReference type="EMBL" id="JYDU01001108">
    <property type="protein sequence ID" value="KRX72824.1"/>
    <property type="molecule type" value="Genomic_DNA"/>
</dbReference>
<dbReference type="Pfam" id="PF05380">
    <property type="entry name" value="Peptidase_A17"/>
    <property type="match status" value="1"/>
</dbReference>
<feature type="non-terminal residue" evidence="1">
    <location>
        <position position="105"/>
    </location>
</feature>
<dbReference type="PANTHER" id="PTHR47331">
    <property type="entry name" value="PHD-TYPE DOMAIN-CONTAINING PROTEIN"/>
    <property type="match status" value="1"/>
</dbReference>
<dbReference type="AlphaFoldDB" id="A0A0V0WAR0"/>
<comment type="caution">
    <text evidence="1">The sequence shown here is derived from an EMBL/GenBank/DDBJ whole genome shotgun (WGS) entry which is preliminary data.</text>
</comment>
<evidence type="ECO:0000313" key="2">
    <source>
        <dbReference type="Proteomes" id="UP000054815"/>
    </source>
</evidence>
<gene>
    <name evidence="1" type="ORF">T4E_7436</name>
</gene>
<dbReference type="STRING" id="6337.A0A0V0WAR0"/>
<evidence type="ECO:0008006" key="3">
    <source>
        <dbReference type="Google" id="ProtNLM"/>
    </source>
</evidence>
<dbReference type="InterPro" id="IPR008042">
    <property type="entry name" value="Retrotrans_Pao"/>
</dbReference>
<reference evidence="1 2" key="1">
    <citation type="submission" date="2015-01" db="EMBL/GenBank/DDBJ databases">
        <title>Evolution of Trichinella species and genotypes.</title>
        <authorList>
            <person name="Korhonen P.K."/>
            <person name="Edoardo P."/>
            <person name="Giuseppe L.R."/>
            <person name="Gasser R.B."/>
        </authorList>
    </citation>
    <scope>NUCLEOTIDE SEQUENCE [LARGE SCALE GENOMIC DNA]</scope>
    <source>
        <strain evidence="1">ISS141</strain>
    </source>
</reference>
<evidence type="ECO:0000313" key="1">
    <source>
        <dbReference type="EMBL" id="KRX72824.1"/>
    </source>
</evidence>
<organism evidence="1 2">
    <name type="scientific">Trichinella pseudospiralis</name>
    <name type="common">Parasitic roundworm</name>
    <dbReference type="NCBI Taxonomy" id="6337"/>
    <lineage>
        <taxon>Eukaryota</taxon>
        <taxon>Metazoa</taxon>
        <taxon>Ecdysozoa</taxon>
        <taxon>Nematoda</taxon>
        <taxon>Enoplea</taxon>
        <taxon>Dorylaimia</taxon>
        <taxon>Trichinellida</taxon>
        <taxon>Trichinellidae</taxon>
        <taxon>Trichinella</taxon>
    </lineage>
</organism>
<dbReference type="PANTHER" id="PTHR47331:SF6">
    <property type="entry name" value="DOUBLECORTIN DOMAIN-CONTAINING PROTEIN"/>
    <property type="match status" value="1"/>
</dbReference>